<proteinExistence type="predicted"/>
<feature type="compositionally biased region" description="Polar residues" evidence="1">
    <location>
        <begin position="14"/>
        <end position="24"/>
    </location>
</feature>
<comment type="caution">
    <text evidence="2">The sequence shown here is derived from an EMBL/GenBank/DDBJ whole genome shotgun (WGS) entry which is preliminary data.</text>
</comment>
<reference evidence="2" key="1">
    <citation type="submission" date="2020-08" db="EMBL/GenBank/DDBJ databases">
        <title>Multicomponent nature underlies the extraordinary mechanical properties of spider dragline silk.</title>
        <authorList>
            <person name="Kono N."/>
            <person name="Nakamura H."/>
            <person name="Mori M."/>
            <person name="Yoshida Y."/>
            <person name="Ohtoshi R."/>
            <person name="Malay A.D."/>
            <person name="Moran D.A.P."/>
            <person name="Tomita M."/>
            <person name="Numata K."/>
            <person name="Arakawa K."/>
        </authorList>
    </citation>
    <scope>NUCLEOTIDE SEQUENCE</scope>
</reference>
<accession>A0A8X6Y5N2</accession>
<dbReference type="EMBL" id="BMAV01016083">
    <property type="protein sequence ID" value="GFY66520.1"/>
    <property type="molecule type" value="Genomic_DNA"/>
</dbReference>
<evidence type="ECO:0000256" key="1">
    <source>
        <dbReference type="SAM" id="MobiDB-lite"/>
    </source>
</evidence>
<organism evidence="2 3">
    <name type="scientific">Trichonephila inaurata madagascariensis</name>
    <dbReference type="NCBI Taxonomy" id="2747483"/>
    <lineage>
        <taxon>Eukaryota</taxon>
        <taxon>Metazoa</taxon>
        <taxon>Ecdysozoa</taxon>
        <taxon>Arthropoda</taxon>
        <taxon>Chelicerata</taxon>
        <taxon>Arachnida</taxon>
        <taxon>Araneae</taxon>
        <taxon>Araneomorphae</taxon>
        <taxon>Entelegynae</taxon>
        <taxon>Araneoidea</taxon>
        <taxon>Nephilidae</taxon>
        <taxon>Trichonephila</taxon>
        <taxon>Trichonephila inaurata</taxon>
    </lineage>
</organism>
<sequence>MKEDISENLYPGKNSHSLESSISGNKIHPIENESNEKTGNNINEDETLKNTLKNNLHIIGEDEKVVETDEEHTRKFGRPSQDEEENIHISIDDNVSGEHSLGTKYEEKEASFTYFKSTSALFACKHPGLTDESQRKVPDDKGKEF</sequence>
<feature type="compositionally biased region" description="Basic and acidic residues" evidence="1">
    <location>
        <begin position="62"/>
        <end position="74"/>
    </location>
</feature>
<keyword evidence="3" id="KW-1185">Reference proteome</keyword>
<dbReference type="Proteomes" id="UP000886998">
    <property type="component" value="Unassembled WGS sequence"/>
</dbReference>
<feature type="region of interest" description="Disordered" evidence="1">
    <location>
        <begin position="1"/>
        <end position="45"/>
    </location>
</feature>
<feature type="compositionally biased region" description="Basic and acidic residues" evidence="1">
    <location>
        <begin position="128"/>
        <end position="145"/>
    </location>
</feature>
<evidence type="ECO:0000313" key="3">
    <source>
        <dbReference type="Proteomes" id="UP000886998"/>
    </source>
</evidence>
<feature type="region of interest" description="Disordered" evidence="1">
    <location>
        <begin position="126"/>
        <end position="145"/>
    </location>
</feature>
<evidence type="ECO:0000313" key="2">
    <source>
        <dbReference type="EMBL" id="GFY66520.1"/>
    </source>
</evidence>
<protein>
    <submittedName>
        <fullName evidence="2">Zinc finger protein 91</fullName>
    </submittedName>
</protein>
<feature type="region of interest" description="Disordered" evidence="1">
    <location>
        <begin position="62"/>
        <end position="100"/>
    </location>
</feature>
<name>A0A8X6Y5N2_9ARAC</name>
<dbReference type="AlphaFoldDB" id="A0A8X6Y5N2"/>
<gene>
    <name evidence="2" type="primary">NCL1_11008</name>
    <name evidence="2" type="ORF">TNIN_420741</name>
</gene>